<evidence type="ECO:0000313" key="3">
    <source>
        <dbReference type="EMBL" id="KAH7952353.1"/>
    </source>
</evidence>
<dbReference type="GO" id="GO:0003824">
    <property type="term" value="F:catalytic activity"/>
    <property type="evidence" value="ECO:0007669"/>
    <property type="project" value="InterPro"/>
</dbReference>
<dbReference type="Gene3D" id="3.60.10.10">
    <property type="entry name" value="Endonuclease/exonuclease/phosphatase"/>
    <property type="match status" value="1"/>
</dbReference>
<dbReference type="SUPFAM" id="SSF56219">
    <property type="entry name" value="DNase I-like"/>
    <property type="match status" value="1"/>
</dbReference>
<name>A0A9D4PSU5_RHISA</name>
<feature type="region of interest" description="Disordered" evidence="1">
    <location>
        <begin position="82"/>
        <end position="113"/>
    </location>
</feature>
<dbReference type="GO" id="GO:0031012">
    <property type="term" value="C:extracellular matrix"/>
    <property type="evidence" value="ECO:0007669"/>
    <property type="project" value="TreeGrafter"/>
</dbReference>
<dbReference type="GO" id="GO:0007508">
    <property type="term" value="P:larval heart development"/>
    <property type="evidence" value="ECO:0007669"/>
    <property type="project" value="TreeGrafter"/>
</dbReference>
<sequence>MPSILIMCGDVELNPGPPKSDAAKANAEVLAAIESLASKLESRHAELMSALDAVKASQRHLENKVSDITARLAAVEMKVNSFESVPDQPEGGRSVSDNAFRGESSAHQRPIDDQDDKYRRDNLIIYGLEDIPTETWSQTEQKVRSLLSDRLSVQLSDKDIARARRIGAFVDNRCRLIVVKFASLDVRNSILSQRFKLKGTGINLQEDFSKVIRQARKKLFDFGKASGRPFNLHYNKLYSDGKCYVYCAETDAVREVEPHGVTSGPAETVTPLTVTPEYVPRLPERDYTVLFTNIRSVFNKRHALSSLIDSCLADVVVLTETWLSEKVDNGDLFMCEKQYVVYRHDRCGRLGGGILTAVSRDVTSFEVPIPSPLEFLCTCVRVNEQEAILCVCYRAPSAAASFSDDLYDCLTKVVGRYPEAPIFLLGDFNFPGILWNDPCPVVTSGSSECLSFVDMCSAFNLCQLVKEPTRVTASSANVLDLVLTTAPASVSSLTLLPGLSDHAIVHFTISPH</sequence>
<feature type="compositionally biased region" description="Basic and acidic residues" evidence="1">
    <location>
        <begin position="104"/>
        <end position="113"/>
    </location>
</feature>
<dbReference type="AlphaFoldDB" id="A0A9D4PSU5"/>
<comment type="caution">
    <text evidence="3">The sequence shown here is derived from an EMBL/GenBank/DDBJ whole genome shotgun (WGS) entry which is preliminary data.</text>
</comment>
<dbReference type="EMBL" id="JABSTV010001251">
    <property type="protein sequence ID" value="KAH7952353.1"/>
    <property type="molecule type" value="Genomic_DNA"/>
</dbReference>
<accession>A0A9D4PSU5</accession>
<feature type="domain" description="Endonuclease/exonuclease/phosphatase" evidence="2">
    <location>
        <begin position="389"/>
        <end position="505"/>
    </location>
</feature>
<reference evidence="3" key="2">
    <citation type="submission" date="2021-09" db="EMBL/GenBank/DDBJ databases">
        <authorList>
            <person name="Jia N."/>
            <person name="Wang J."/>
            <person name="Shi W."/>
            <person name="Du L."/>
            <person name="Sun Y."/>
            <person name="Zhan W."/>
            <person name="Jiang J."/>
            <person name="Wang Q."/>
            <person name="Zhang B."/>
            <person name="Ji P."/>
            <person name="Sakyi L.B."/>
            <person name="Cui X."/>
            <person name="Yuan T."/>
            <person name="Jiang B."/>
            <person name="Yang W."/>
            <person name="Lam T.T.-Y."/>
            <person name="Chang Q."/>
            <person name="Ding S."/>
            <person name="Wang X."/>
            <person name="Zhu J."/>
            <person name="Ruan X."/>
            <person name="Zhao L."/>
            <person name="Wei J."/>
            <person name="Que T."/>
            <person name="Du C."/>
            <person name="Cheng J."/>
            <person name="Dai P."/>
            <person name="Han X."/>
            <person name="Huang E."/>
            <person name="Gao Y."/>
            <person name="Liu J."/>
            <person name="Shao H."/>
            <person name="Ye R."/>
            <person name="Li L."/>
            <person name="Wei W."/>
            <person name="Wang X."/>
            <person name="Wang C."/>
            <person name="Huo Q."/>
            <person name="Li W."/>
            <person name="Guo W."/>
            <person name="Chen H."/>
            <person name="Chen S."/>
            <person name="Zhou L."/>
            <person name="Zhou L."/>
            <person name="Ni X."/>
            <person name="Tian J."/>
            <person name="Zhou Y."/>
            <person name="Sheng Y."/>
            <person name="Liu T."/>
            <person name="Pan Y."/>
            <person name="Xia L."/>
            <person name="Li J."/>
            <person name="Zhao F."/>
            <person name="Cao W."/>
        </authorList>
    </citation>
    <scope>NUCLEOTIDE SEQUENCE</scope>
    <source>
        <strain evidence="3">Rsan-2018</strain>
        <tissue evidence="3">Larvae</tissue>
    </source>
</reference>
<dbReference type="InterPro" id="IPR036691">
    <property type="entry name" value="Endo/exonu/phosph_ase_sf"/>
</dbReference>
<dbReference type="Pfam" id="PF14529">
    <property type="entry name" value="Exo_endo_phos_2"/>
    <property type="match status" value="1"/>
</dbReference>
<evidence type="ECO:0000256" key="1">
    <source>
        <dbReference type="SAM" id="MobiDB-lite"/>
    </source>
</evidence>
<dbReference type="VEuPathDB" id="VectorBase:RSAN_027520"/>
<reference evidence="3" key="1">
    <citation type="journal article" date="2020" name="Cell">
        <title>Large-Scale Comparative Analyses of Tick Genomes Elucidate Their Genetic Diversity and Vector Capacities.</title>
        <authorList>
            <consortium name="Tick Genome and Microbiome Consortium (TIGMIC)"/>
            <person name="Jia N."/>
            <person name="Wang J."/>
            <person name="Shi W."/>
            <person name="Du L."/>
            <person name="Sun Y."/>
            <person name="Zhan W."/>
            <person name="Jiang J.F."/>
            <person name="Wang Q."/>
            <person name="Zhang B."/>
            <person name="Ji P."/>
            <person name="Bell-Sakyi L."/>
            <person name="Cui X.M."/>
            <person name="Yuan T.T."/>
            <person name="Jiang B.G."/>
            <person name="Yang W.F."/>
            <person name="Lam T.T."/>
            <person name="Chang Q.C."/>
            <person name="Ding S.J."/>
            <person name="Wang X.J."/>
            <person name="Zhu J.G."/>
            <person name="Ruan X.D."/>
            <person name="Zhao L."/>
            <person name="Wei J.T."/>
            <person name="Ye R.Z."/>
            <person name="Que T.C."/>
            <person name="Du C.H."/>
            <person name="Zhou Y.H."/>
            <person name="Cheng J.X."/>
            <person name="Dai P.F."/>
            <person name="Guo W.B."/>
            <person name="Han X.H."/>
            <person name="Huang E.J."/>
            <person name="Li L.F."/>
            <person name="Wei W."/>
            <person name="Gao Y.C."/>
            <person name="Liu J.Z."/>
            <person name="Shao H.Z."/>
            <person name="Wang X."/>
            <person name="Wang C.C."/>
            <person name="Yang T.C."/>
            <person name="Huo Q.B."/>
            <person name="Li W."/>
            <person name="Chen H.Y."/>
            <person name="Chen S.E."/>
            <person name="Zhou L.G."/>
            <person name="Ni X.B."/>
            <person name="Tian J.H."/>
            <person name="Sheng Y."/>
            <person name="Liu T."/>
            <person name="Pan Y.S."/>
            <person name="Xia L.Y."/>
            <person name="Li J."/>
            <person name="Zhao F."/>
            <person name="Cao W.C."/>
        </authorList>
    </citation>
    <scope>NUCLEOTIDE SEQUENCE</scope>
    <source>
        <strain evidence="3">Rsan-2018</strain>
    </source>
</reference>
<evidence type="ECO:0000313" key="4">
    <source>
        <dbReference type="Proteomes" id="UP000821837"/>
    </source>
</evidence>
<proteinExistence type="predicted"/>
<dbReference type="PANTHER" id="PTHR33395:SF22">
    <property type="entry name" value="REVERSE TRANSCRIPTASE DOMAIN-CONTAINING PROTEIN"/>
    <property type="match status" value="1"/>
</dbReference>
<dbReference type="PANTHER" id="PTHR33395">
    <property type="entry name" value="TRANSCRIPTASE, PUTATIVE-RELATED-RELATED"/>
    <property type="match status" value="1"/>
</dbReference>
<evidence type="ECO:0000259" key="2">
    <source>
        <dbReference type="Pfam" id="PF14529"/>
    </source>
</evidence>
<dbReference type="Gene3D" id="3.30.70.1820">
    <property type="entry name" value="L1 transposable element, RRM domain"/>
    <property type="match status" value="1"/>
</dbReference>
<dbReference type="VEuPathDB" id="VectorBase:RSAN_053414"/>
<protein>
    <recommendedName>
        <fullName evidence="2">Endonuclease/exonuclease/phosphatase domain-containing protein</fullName>
    </recommendedName>
</protein>
<dbReference type="Proteomes" id="UP000821837">
    <property type="component" value="Chromosome 5"/>
</dbReference>
<dbReference type="InterPro" id="IPR005135">
    <property type="entry name" value="Endo/exonuclease/phosphatase"/>
</dbReference>
<gene>
    <name evidence="3" type="ORF">HPB52_022027</name>
</gene>
<organism evidence="3 4">
    <name type="scientific">Rhipicephalus sanguineus</name>
    <name type="common">Brown dog tick</name>
    <name type="synonym">Ixodes sanguineus</name>
    <dbReference type="NCBI Taxonomy" id="34632"/>
    <lineage>
        <taxon>Eukaryota</taxon>
        <taxon>Metazoa</taxon>
        <taxon>Ecdysozoa</taxon>
        <taxon>Arthropoda</taxon>
        <taxon>Chelicerata</taxon>
        <taxon>Arachnida</taxon>
        <taxon>Acari</taxon>
        <taxon>Parasitiformes</taxon>
        <taxon>Ixodida</taxon>
        <taxon>Ixodoidea</taxon>
        <taxon>Ixodidae</taxon>
        <taxon>Rhipicephalinae</taxon>
        <taxon>Rhipicephalus</taxon>
        <taxon>Rhipicephalus</taxon>
    </lineage>
</organism>
<keyword evidence="4" id="KW-1185">Reference proteome</keyword>
<dbReference type="GO" id="GO:0061343">
    <property type="term" value="P:cell adhesion involved in heart morphogenesis"/>
    <property type="evidence" value="ECO:0007669"/>
    <property type="project" value="TreeGrafter"/>
</dbReference>